<keyword evidence="4" id="KW-1185">Reference proteome</keyword>
<dbReference type="RefSeq" id="WP_138788711.1">
    <property type="nucleotide sequence ID" value="NZ_JBHTGQ010000026.1"/>
</dbReference>
<evidence type="ECO:0000256" key="1">
    <source>
        <dbReference type="SAM" id="MobiDB-lite"/>
    </source>
</evidence>
<accession>A0ABW2V795</accession>
<evidence type="ECO:0000313" key="3">
    <source>
        <dbReference type="EMBL" id="MFC7750636.1"/>
    </source>
</evidence>
<feature type="chain" id="PRO_5046289890" evidence="2">
    <location>
        <begin position="29"/>
        <end position="563"/>
    </location>
</feature>
<feature type="compositionally biased region" description="Basic and acidic residues" evidence="1">
    <location>
        <begin position="199"/>
        <end position="216"/>
    </location>
</feature>
<gene>
    <name evidence="3" type="ORF">ACFQWB_11970</name>
</gene>
<keyword evidence="2" id="KW-0732">Signal</keyword>
<organism evidence="3 4">
    <name type="scientific">Paenibacillus thermoaerophilus</name>
    <dbReference type="NCBI Taxonomy" id="1215385"/>
    <lineage>
        <taxon>Bacteria</taxon>
        <taxon>Bacillati</taxon>
        <taxon>Bacillota</taxon>
        <taxon>Bacilli</taxon>
        <taxon>Bacillales</taxon>
        <taxon>Paenibacillaceae</taxon>
        <taxon>Paenibacillus</taxon>
    </lineage>
</organism>
<comment type="caution">
    <text evidence="3">The sequence shown here is derived from an EMBL/GenBank/DDBJ whole genome shotgun (WGS) entry which is preliminary data.</text>
</comment>
<name>A0ABW2V795_9BACL</name>
<dbReference type="Pfam" id="PF16147">
    <property type="entry name" value="DUF4855"/>
    <property type="match status" value="1"/>
</dbReference>
<feature type="signal peptide" evidence="2">
    <location>
        <begin position="1"/>
        <end position="28"/>
    </location>
</feature>
<sequence length="563" mass="63640">MKKRSNVTAALLSSVLAAGLILPAAAVASDNGQASAPLENLALNKPYTFETPYPRDSHFGPIEDVHLDDTGLQLTDGVFGGLSFSDKAYVGRLWQGYRTFHLDLGELATIEEIRVSTLQDLPNGIFFPEEVSYAISDNGQKWRHLGQVESALPTTLKGPAKQTIAKTGIHTVARYVQIDIPAESWLFVDEIEVIGRRDKSGDKLKPAKGPKPDEGYPRPGSKQAAGIHNEVLIYTGEWQYQPSDWISFTKEDFKPYVSYVDTDMKRKDYMFDGFLFLPYAPLMDGANYGPTAGKPTNKGHFEKFLDRLFRDDYELGALNEAVKEAKADLRGKNYEAKVVIAIPYPRTDQSDFGDVDGDGISENLNVNEVGEAEALNNRLKVTKWFVDEVYKRWEASGYSDLKLVSFYWYNEYIAHQLSELDHELVKRTGDYVRSKGATFQWIPYYFARGWNDWKENGFDAAAMQPNYFFHANAGPDRVGTIAQAAYDHGMGVEIELSDAVLTDANLRGRYYAYLDAGKEHQLMKKSYNVFYQQVKTLWKAAQSKVPVEREVYDRTYLYVKGKY</sequence>
<proteinExistence type="predicted"/>
<reference evidence="4" key="1">
    <citation type="journal article" date="2019" name="Int. J. Syst. Evol. Microbiol.">
        <title>The Global Catalogue of Microorganisms (GCM) 10K type strain sequencing project: providing services to taxonomists for standard genome sequencing and annotation.</title>
        <authorList>
            <consortium name="The Broad Institute Genomics Platform"/>
            <consortium name="The Broad Institute Genome Sequencing Center for Infectious Disease"/>
            <person name="Wu L."/>
            <person name="Ma J."/>
        </authorList>
    </citation>
    <scope>NUCLEOTIDE SEQUENCE [LARGE SCALE GENOMIC DNA]</scope>
    <source>
        <strain evidence="4">JCM 18657</strain>
    </source>
</reference>
<dbReference type="Gene3D" id="2.60.120.260">
    <property type="entry name" value="Galactose-binding domain-like"/>
    <property type="match status" value="1"/>
</dbReference>
<feature type="region of interest" description="Disordered" evidence="1">
    <location>
        <begin position="199"/>
        <end position="223"/>
    </location>
</feature>
<dbReference type="Proteomes" id="UP001596528">
    <property type="component" value="Unassembled WGS sequence"/>
</dbReference>
<dbReference type="EMBL" id="JBHTGQ010000026">
    <property type="protein sequence ID" value="MFC7750636.1"/>
    <property type="molecule type" value="Genomic_DNA"/>
</dbReference>
<protein>
    <submittedName>
        <fullName evidence="3">DUF4855 domain-containing protein</fullName>
    </submittedName>
</protein>
<dbReference type="InterPro" id="IPR032329">
    <property type="entry name" value="DUF4855"/>
</dbReference>
<evidence type="ECO:0000256" key="2">
    <source>
        <dbReference type="SAM" id="SignalP"/>
    </source>
</evidence>
<evidence type="ECO:0000313" key="4">
    <source>
        <dbReference type="Proteomes" id="UP001596528"/>
    </source>
</evidence>